<dbReference type="NCBIfam" id="TIGR01643">
    <property type="entry name" value="YD_repeat_2x"/>
    <property type="match status" value="3"/>
</dbReference>
<feature type="compositionally biased region" description="Polar residues" evidence="1">
    <location>
        <begin position="248"/>
        <end position="269"/>
    </location>
</feature>
<dbReference type="Pfam" id="PF05593">
    <property type="entry name" value="RHS_repeat"/>
    <property type="match status" value="2"/>
</dbReference>
<dbReference type="RefSeq" id="WP_382769586.1">
    <property type="nucleotide sequence ID" value="NZ_JBHXKZ010000001.1"/>
</dbReference>
<feature type="region of interest" description="Disordered" evidence="1">
    <location>
        <begin position="46"/>
        <end position="69"/>
    </location>
</feature>
<dbReference type="PANTHER" id="PTHR32305">
    <property type="match status" value="1"/>
</dbReference>
<dbReference type="Proteomes" id="UP001598352">
    <property type="component" value="Unassembled WGS sequence"/>
</dbReference>
<evidence type="ECO:0000313" key="3">
    <source>
        <dbReference type="Proteomes" id="UP001598352"/>
    </source>
</evidence>
<keyword evidence="3" id="KW-1185">Reference proteome</keyword>
<feature type="region of interest" description="Disordered" evidence="1">
    <location>
        <begin position="247"/>
        <end position="381"/>
    </location>
</feature>
<sequence>MPSYAPPGGTVITDATSRTTYDAAGRIATTPDPLDRTTRYGYDQFDNLVSRTDPPATTPSLDPPVTLGEPTDLGPNGGTTRYAWTPTGLQLSVTDPTGARTEATYDELGRELTTTAIERYPALQNLTSRYTWDDADNQTTRTTAVGHTTTATYNAAGDTTTFSDAYGTTRFAYDRLGRPTETTDATGRMSRTTYDSMDNVTAIVDYGKGATPLRSWAATFDLDGNNTTTSSPEGAHTERTFNALGHITGQTEKATATKSTNLSSGTTRPETAPASLMAEATSLSTPTTRGACLSRPSSRPPPPTHRRATAPGPPSTTRPAKRQRNACLAESPDADGVGQQGSPGTAEVAAPSPIYPLRPAAPSSNNAPHRRLVRGRVPSWR</sequence>
<evidence type="ECO:0008006" key="4">
    <source>
        <dbReference type="Google" id="ProtNLM"/>
    </source>
</evidence>
<dbReference type="InterPro" id="IPR006530">
    <property type="entry name" value="YD"/>
</dbReference>
<comment type="caution">
    <text evidence="2">The sequence shown here is derived from an EMBL/GenBank/DDBJ whole genome shotgun (WGS) entry which is preliminary data.</text>
</comment>
<proteinExistence type="predicted"/>
<evidence type="ECO:0000256" key="1">
    <source>
        <dbReference type="SAM" id="MobiDB-lite"/>
    </source>
</evidence>
<evidence type="ECO:0000313" key="2">
    <source>
        <dbReference type="EMBL" id="MFD4820992.1"/>
    </source>
</evidence>
<reference evidence="2 3" key="1">
    <citation type="submission" date="2024-09" db="EMBL/GenBank/DDBJ databases">
        <title>The Natural Products Discovery Center: Release of the First 8490 Sequenced Strains for Exploring Actinobacteria Biosynthetic Diversity.</title>
        <authorList>
            <person name="Kalkreuter E."/>
            <person name="Kautsar S.A."/>
            <person name="Yang D."/>
            <person name="Bader C.D."/>
            <person name="Teijaro C.N."/>
            <person name="Fluegel L."/>
            <person name="Davis C.M."/>
            <person name="Simpson J.R."/>
            <person name="Lauterbach L."/>
            <person name="Steele A.D."/>
            <person name="Gui C."/>
            <person name="Meng S."/>
            <person name="Li G."/>
            <person name="Viehrig K."/>
            <person name="Ye F."/>
            <person name="Su P."/>
            <person name="Kiefer A.F."/>
            <person name="Nichols A."/>
            <person name="Cepeda A.J."/>
            <person name="Yan W."/>
            <person name="Fan B."/>
            <person name="Jiang Y."/>
            <person name="Adhikari A."/>
            <person name="Zheng C.-J."/>
            <person name="Schuster L."/>
            <person name="Cowan T.M."/>
            <person name="Smanski M.J."/>
            <person name="Chevrette M.G."/>
            <person name="De Carvalho L.P.S."/>
            <person name="Shen B."/>
        </authorList>
    </citation>
    <scope>NUCLEOTIDE SEQUENCE [LARGE SCALE GENOMIC DNA]</scope>
    <source>
        <strain evidence="2 3">NPDC058428</strain>
    </source>
</reference>
<protein>
    <recommendedName>
        <fullName evidence="4">YD repeat-containing protein</fullName>
    </recommendedName>
</protein>
<dbReference type="InterPro" id="IPR031325">
    <property type="entry name" value="RHS_repeat"/>
</dbReference>
<gene>
    <name evidence="2" type="ORF">ACFWOQ_00255</name>
</gene>
<accession>A0ABW6ESG8</accession>
<dbReference type="Gene3D" id="2.180.10.10">
    <property type="entry name" value="RHS repeat-associated core"/>
    <property type="match status" value="1"/>
</dbReference>
<dbReference type="PANTHER" id="PTHR32305:SF15">
    <property type="entry name" value="PROTEIN RHSA-RELATED"/>
    <property type="match status" value="1"/>
</dbReference>
<name>A0ABW6ESG8_9ACTN</name>
<dbReference type="InterPro" id="IPR050708">
    <property type="entry name" value="T6SS_VgrG/RHS"/>
</dbReference>
<organism evidence="2 3">
    <name type="scientific">Streptomyces rubiginosohelvolus</name>
    <dbReference type="NCBI Taxonomy" id="67362"/>
    <lineage>
        <taxon>Bacteria</taxon>
        <taxon>Bacillati</taxon>
        <taxon>Actinomycetota</taxon>
        <taxon>Actinomycetes</taxon>
        <taxon>Kitasatosporales</taxon>
        <taxon>Streptomycetaceae</taxon>
        <taxon>Streptomyces</taxon>
    </lineage>
</organism>
<dbReference type="EMBL" id="JBHXKZ010000001">
    <property type="protein sequence ID" value="MFD4820992.1"/>
    <property type="molecule type" value="Genomic_DNA"/>
</dbReference>